<dbReference type="AlphaFoldDB" id="A0A2S9XYF5"/>
<gene>
    <name evidence="1" type="ORF">ENSA5_31120</name>
</gene>
<proteinExistence type="predicted"/>
<keyword evidence="2" id="KW-1185">Reference proteome</keyword>
<dbReference type="EMBL" id="PVNK01000148">
    <property type="protein sequence ID" value="PRP97879.1"/>
    <property type="molecule type" value="Genomic_DNA"/>
</dbReference>
<evidence type="ECO:0000313" key="1">
    <source>
        <dbReference type="EMBL" id="PRP97879.1"/>
    </source>
</evidence>
<comment type="caution">
    <text evidence="1">The sequence shown here is derived from an EMBL/GenBank/DDBJ whole genome shotgun (WGS) entry which is preliminary data.</text>
</comment>
<reference evidence="1 2" key="1">
    <citation type="submission" date="2018-03" db="EMBL/GenBank/DDBJ databases">
        <title>Draft Genome Sequences of the Obligatory Marine Myxobacteria Enhygromyxa salina SWB005.</title>
        <authorList>
            <person name="Poehlein A."/>
            <person name="Moghaddam J.A."/>
            <person name="Harms H."/>
            <person name="Alanjari M."/>
            <person name="Koenig G.M."/>
            <person name="Daniel R."/>
            <person name="Schaeberle T.F."/>
        </authorList>
    </citation>
    <scope>NUCLEOTIDE SEQUENCE [LARGE SCALE GENOMIC DNA]</scope>
    <source>
        <strain evidence="1 2">SWB005</strain>
    </source>
</reference>
<organism evidence="1 2">
    <name type="scientific">Enhygromyxa salina</name>
    <dbReference type="NCBI Taxonomy" id="215803"/>
    <lineage>
        <taxon>Bacteria</taxon>
        <taxon>Pseudomonadati</taxon>
        <taxon>Myxococcota</taxon>
        <taxon>Polyangia</taxon>
        <taxon>Nannocystales</taxon>
        <taxon>Nannocystaceae</taxon>
        <taxon>Enhygromyxa</taxon>
    </lineage>
</organism>
<accession>A0A2S9XYF5</accession>
<evidence type="ECO:0000313" key="2">
    <source>
        <dbReference type="Proteomes" id="UP000237968"/>
    </source>
</evidence>
<name>A0A2S9XYF5_9BACT</name>
<protein>
    <submittedName>
        <fullName evidence="1">Uncharacterized protein</fullName>
    </submittedName>
</protein>
<sequence>MLTQSEVEDPCGDDLRGSGPVMFTAFVPPTAGEHELPVDSSHRVTLQDGRSRGLELEVLTLHRAGAEELRVRVPAECSGAISARLSSSLSRDSHGP</sequence>
<dbReference type="Proteomes" id="UP000237968">
    <property type="component" value="Unassembled WGS sequence"/>
</dbReference>